<dbReference type="EMBL" id="CAJGYO010000010">
    <property type="protein sequence ID" value="CAD6258780.1"/>
    <property type="molecule type" value="Genomic_DNA"/>
</dbReference>
<gene>
    <name evidence="4" type="ORF">NCGR_LOCUS42246</name>
</gene>
<proteinExistence type="predicted"/>
<dbReference type="OrthoDB" id="630385at2759"/>
<organism evidence="4 5">
    <name type="scientific">Miscanthus lutarioriparius</name>
    <dbReference type="NCBI Taxonomy" id="422564"/>
    <lineage>
        <taxon>Eukaryota</taxon>
        <taxon>Viridiplantae</taxon>
        <taxon>Streptophyta</taxon>
        <taxon>Embryophyta</taxon>
        <taxon>Tracheophyta</taxon>
        <taxon>Spermatophyta</taxon>
        <taxon>Magnoliopsida</taxon>
        <taxon>Liliopsida</taxon>
        <taxon>Poales</taxon>
        <taxon>Poaceae</taxon>
        <taxon>PACMAD clade</taxon>
        <taxon>Panicoideae</taxon>
        <taxon>Andropogonodae</taxon>
        <taxon>Andropogoneae</taxon>
        <taxon>Saccharinae</taxon>
        <taxon>Miscanthus</taxon>
    </lineage>
</organism>
<dbReference type="SUPFAM" id="SSF51101">
    <property type="entry name" value="Mannose-binding lectins"/>
    <property type="match status" value="1"/>
</dbReference>
<reference evidence="4" key="1">
    <citation type="submission" date="2020-10" db="EMBL/GenBank/DDBJ databases">
        <authorList>
            <person name="Han B."/>
            <person name="Lu T."/>
            <person name="Zhao Q."/>
            <person name="Huang X."/>
            <person name="Zhao Y."/>
        </authorList>
    </citation>
    <scope>NUCLEOTIDE SEQUENCE</scope>
</reference>
<keyword evidence="2" id="KW-0812">Transmembrane</keyword>
<dbReference type="Pfam" id="PF01419">
    <property type="entry name" value="Jacalin"/>
    <property type="match status" value="1"/>
</dbReference>
<keyword evidence="2" id="KW-1133">Transmembrane helix</keyword>
<dbReference type="AlphaFoldDB" id="A0A811QIE4"/>
<feature type="transmembrane region" description="Helical" evidence="2">
    <location>
        <begin position="6"/>
        <end position="27"/>
    </location>
</feature>
<feature type="transmembrane region" description="Helical" evidence="2">
    <location>
        <begin position="374"/>
        <end position="394"/>
    </location>
</feature>
<dbReference type="SMART" id="SM00915">
    <property type="entry name" value="Jacalin"/>
    <property type="match status" value="1"/>
</dbReference>
<dbReference type="GO" id="GO:0030246">
    <property type="term" value="F:carbohydrate binding"/>
    <property type="evidence" value="ECO:0007669"/>
    <property type="project" value="UniProtKB-KW"/>
</dbReference>
<accession>A0A811QIE4</accession>
<evidence type="ECO:0000259" key="3">
    <source>
        <dbReference type="PROSITE" id="PS51752"/>
    </source>
</evidence>
<evidence type="ECO:0000313" key="5">
    <source>
        <dbReference type="Proteomes" id="UP000604825"/>
    </source>
</evidence>
<keyword evidence="1" id="KW-0430">Lectin</keyword>
<feature type="domain" description="Jacalin-type lectin" evidence="3">
    <location>
        <begin position="60"/>
        <end position="216"/>
    </location>
</feature>
<dbReference type="PANTHER" id="PTHR46506">
    <property type="entry name" value="OS05G0143600 PROTEIN"/>
    <property type="match status" value="1"/>
</dbReference>
<keyword evidence="2" id="KW-0472">Membrane</keyword>
<comment type="caution">
    <text evidence="4">The sequence shown here is derived from an EMBL/GenBank/DDBJ whole genome shotgun (WGS) entry which is preliminary data.</text>
</comment>
<evidence type="ECO:0000313" key="4">
    <source>
        <dbReference type="EMBL" id="CAD6258780.1"/>
    </source>
</evidence>
<name>A0A811QIE4_9POAL</name>
<protein>
    <recommendedName>
        <fullName evidence="3">Jacalin-type lectin domain-containing protein</fullName>
    </recommendedName>
</protein>
<dbReference type="InterPro" id="IPR036404">
    <property type="entry name" value="Jacalin-like_lectin_dom_sf"/>
</dbReference>
<dbReference type="InterPro" id="IPR001229">
    <property type="entry name" value="Jacalin-like_lectin_dom"/>
</dbReference>
<dbReference type="Gene3D" id="2.100.10.30">
    <property type="entry name" value="Jacalin-like lectin domain"/>
    <property type="match status" value="1"/>
</dbReference>
<evidence type="ECO:0000256" key="2">
    <source>
        <dbReference type="SAM" id="Phobius"/>
    </source>
</evidence>
<dbReference type="PROSITE" id="PS51752">
    <property type="entry name" value="JACALIN_LECTIN"/>
    <property type="match status" value="1"/>
</dbReference>
<evidence type="ECO:0000256" key="1">
    <source>
        <dbReference type="ARBA" id="ARBA00022734"/>
    </source>
</evidence>
<dbReference type="Proteomes" id="UP000604825">
    <property type="component" value="Unassembled WGS sequence"/>
</dbReference>
<sequence>MGKVSGEVVVFFVVLPLMYTCFFLVGIQFGRLLEREADNSGGVEFTWRGALDYVTKPRGVISVGPWGGSGGQPFYMRGASAPRLRSIVLYHSGAVHSLACDYTLAGDYEGPPPRVAGPWGLPHSYGSRGARTKIDLPSGEHITAVEGTTGHFANVLGVVITSLTFRTSSGRTYGPYGSVAAGSHYFSVPAADGACIVGFWGRSGLRLASRRHWGLHEAFLLIIVIRHGDSCQQEGEGCCRRSGAIRTKVVSKDVTIVTSSLICSGAMLASATRAPVVAWMFNLRLFGWTNQGFHGPAGNVAFGHHHLFLLFQFGPAGHVTFGLWRTKFVLDPPADLAVFGHGTSVMLLQLNYFDQITCHVSCWIHLRGVAGLSLPIPVTVPLLGSLAAVVVFYINVAK</sequence>
<keyword evidence="5" id="KW-1185">Reference proteome</keyword>